<feature type="region of interest" description="Disordered" evidence="2">
    <location>
        <begin position="484"/>
        <end position="509"/>
    </location>
</feature>
<keyword evidence="1" id="KW-0175">Coiled coil</keyword>
<evidence type="ECO:0000313" key="3">
    <source>
        <dbReference type="EMBL" id="GAQ79781.1"/>
    </source>
</evidence>
<organism evidence="3 4">
    <name type="scientific">Klebsormidium nitens</name>
    <name type="common">Green alga</name>
    <name type="synonym">Ulothrix nitens</name>
    <dbReference type="NCBI Taxonomy" id="105231"/>
    <lineage>
        <taxon>Eukaryota</taxon>
        <taxon>Viridiplantae</taxon>
        <taxon>Streptophyta</taxon>
        <taxon>Klebsormidiophyceae</taxon>
        <taxon>Klebsormidiales</taxon>
        <taxon>Klebsormidiaceae</taxon>
        <taxon>Klebsormidium</taxon>
    </lineage>
</organism>
<evidence type="ECO:0000256" key="2">
    <source>
        <dbReference type="SAM" id="MobiDB-lite"/>
    </source>
</evidence>
<accession>A0A1Y1HS20</accession>
<feature type="coiled-coil region" evidence="1">
    <location>
        <begin position="237"/>
        <end position="264"/>
    </location>
</feature>
<dbReference type="AlphaFoldDB" id="A0A1Y1HS20"/>
<feature type="region of interest" description="Disordered" evidence="2">
    <location>
        <begin position="144"/>
        <end position="186"/>
    </location>
</feature>
<protein>
    <submittedName>
        <fullName evidence="3">Uncharacterized protein</fullName>
    </submittedName>
</protein>
<reference evidence="3 4" key="1">
    <citation type="journal article" date="2014" name="Nat. Commun.">
        <title>Klebsormidium flaccidum genome reveals primary factors for plant terrestrial adaptation.</title>
        <authorList>
            <person name="Hori K."/>
            <person name="Maruyama F."/>
            <person name="Fujisawa T."/>
            <person name="Togashi T."/>
            <person name="Yamamoto N."/>
            <person name="Seo M."/>
            <person name="Sato S."/>
            <person name="Yamada T."/>
            <person name="Mori H."/>
            <person name="Tajima N."/>
            <person name="Moriyama T."/>
            <person name="Ikeuchi M."/>
            <person name="Watanabe M."/>
            <person name="Wada H."/>
            <person name="Kobayashi K."/>
            <person name="Saito M."/>
            <person name="Masuda T."/>
            <person name="Sasaki-Sekimoto Y."/>
            <person name="Mashiguchi K."/>
            <person name="Awai K."/>
            <person name="Shimojima M."/>
            <person name="Masuda S."/>
            <person name="Iwai M."/>
            <person name="Nobusawa T."/>
            <person name="Narise T."/>
            <person name="Kondo S."/>
            <person name="Saito H."/>
            <person name="Sato R."/>
            <person name="Murakawa M."/>
            <person name="Ihara Y."/>
            <person name="Oshima-Yamada Y."/>
            <person name="Ohtaka K."/>
            <person name="Satoh M."/>
            <person name="Sonobe K."/>
            <person name="Ishii M."/>
            <person name="Ohtani R."/>
            <person name="Kanamori-Sato M."/>
            <person name="Honoki R."/>
            <person name="Miyazaki D."/>
            <person name="Mochizuki H."/>
            <person name="Umetsu J."/>
            <person name="Higashi K."/>
            <person name="Shibata D."/>
            <person name="Kamiya Y."/>
            <person name="Sato N."/>
            <person name="Nakamura Y."/>
            <person name="Tabata S."/>
            <person name="Ida S."/>
            <person name="Kurokawa K."/>
            <person name="Ohta H."/>
        </authorList>
    </citation>
    <scope>NUCLEOTIDE SEQUENCE [LARGE SCALE GENOMIC DNA]</scope>
    <source>
        <strain evidence="3 4">NIES-2285</strain>
    </source>
</reference>
<keyword evidence="4" id="KW-1185">Reference proteome</keyword>
<evidence type="ECO:0000256" key="1">
    <source>
        <dbReference type="SAM" id="Coils"/>
    </source>
</evidence>
<sequence length="904" mass="98584">MEHSNRCILGISSGSNVQLASCGPPQSQAPKTIMGNAPGPAQHAPEGSSANSVSLTRIRALVRSALRKGSVRGQRVFRRNAGIVCGLAREVCGSAALLWTESAWNGALETAMSGLEGLIDVPESSLLEGFRQAVASSAAAHLEGLKQQGREGSPVQRRVQARKSRGQSADCGGQSNRNKQPETGLDHADQHSLECCACGATADYGLRGGKEGGAIKYFCRVHATSNGYFRIDPDRAVWAHERVLRQLKARVARLEEELQQMGGNSSAADPAPVQNNFQSEGHWATMPMSRSLIATLLKIGCVECNPGLGPDEGTPDKVAQIRKSWKEACTAINPRLLDLLASEDVTLAAWRGLPPGEHLSTVETLANAYERKWLVGWTTFLMRVAITLPKSGGIEFSSGPGPDEVTPDEIAHVRKSWEEAGNTIHPTLLEHLATQTVSLADWRELSLGVRIKVIEALGKAYEGKWPLGWTIYLKGFAAPVGGGQAAEAGHSTDLDMQDADQGSRKRRPHPLQTEITTLKLWTEVENQLNAQRDLAVSNLARCFQDGPEHYVAKGETDKSDFITGLRLLGRRDQPLLLLADLPSDEKSREVLTKAAVLRDWCRKNVPSVDPVPITVLFGVSGAGKTRTCLEFGCFQPGTIYLTADPNAGIGIRDMRDMMTRLNEDCRPSSDEWAANLHRARRHVYALLYARLTLLEHCVKTGGAGQPWLYYRTAVVYSAQEDVLSNLYLAVRNVEPDDLLPRVVELLKSCRRGLKIARIPIIIDEAQLLSAALENCFSNNPSGLGEGRPLLTALVHILNEAPLTGQIILILAGTGLSMLQRDYIASASSKSGAPKPETFVDFGEFEESQAVDYLTRYAGSEETIDALPLVKEALGRRRFVAGPLQRWLHENGRRPLKAVFKEEIF</sequence>
<dbReference type="OrthoDB" id="2393824at2759"/>
<dbReference type="Proteomes" id="UP000054558">
    <property type="component" value="Unassembled WGS sequence"/>
</dbReference>
<feature type="region of interest" description="Disordered" evidence="2">
    <location>
        <begin position="17"/>
        <end position="51"/>
    </location>
</feature>
<dbReference type="EMBL" id="DF236987">
    <property type="protein sequence ID" value="GAQ79781.1"/>
    <property type="molecule type" value="Genomic_DNA"/>
</dbReference>
<name>A0A1Y1HS20_KLENI</name>
<gene>
    <name evidence="3" type="ORF">KFL_000380150</name>
</gene>
<proteinExistence type="predicted"/>
<feature type="compositionally biased region" description="Polar residues" evidence="2">
    <location>
        <begin position="17"/>
        <end position="30"/>
    </location>
</feature>
<evidence type="ECO:0000313" key="4">
    <source>
        <dbReference type="Proteomes" id="UP000054558"/>
    </source>
</evidence>